<dbReference type="HOGENOM" id="CLU_061522_0_0_9"/>
<dbReference type="STRING" id="862517.HMPREF9225_1822"/>
<comment type="caution">
    <text evidence="2">The sequence shown here is derived from an EMBL/GenBank/DDBJ whole genome shotgun (WGS) entry which is preliminary data.</text>
</comment>
<protein>
    <recommendedName>
        <fullName evidence="4">Peptidase M50 domain-containing protein</fullName>
    </recommendedName>
</protein>
<name>E0NNT3_9FIRM</name>
<dbReference type="OrthoDB" id="1069985at2"/>
<proteinExistence type="predicted"/>
<evidence type="ECO:0008006" key="4">
    <source>
        <dbReference type="Google" id="ProtNLM"/>
    </source>
</evidence>
<evidence type="ECO:0000313" key="2">
    <source>
        <dbReference type="EMBL" id="EFM24554.1"/>
    </source>
</evidence>
<feature type="transmembrane region" description="Helical" evidence="1">
    <location>
        <begin position="128"/>
        <end position="149"/>
    </location>
</feature>
<organism evidence="2 3">
    <name type="scientific">Peptoniphilus duerdenii ATCC BAA-1640</name>
    <dbReference type="NCBI Taxonomy" id="862517"/>
    <lineage>
        <taxon>Bacteria</taxon>
        <taxon>Bacillati</taxon>
        <taxon>Bacillota</taxon>
        <taxon>Tissierellia</taxon>
        <taxon>Tissierellales</taxon>
        <taxon>Peptoniphilaceae</taxon>
        <taxon>Peptoniphilus</taxon>
    </lineage>
</organism>
<evidence type="ECO:0000256" key="1">
    <source>
        <dbReference type="SAM" id="Phobius"/>
    </source>
</evidence>
<dbReference type="Proteomes" id="UP000003280">
    <property type="component" value="Unassembled WGS sequence"/>
</dbReference>
<keyword evidence="1" id="KW-0812">Transmembrane</keyword>
<feature type="transmembrane region" description="Helical" evidence="1">
    <location>
        <begin position="47"/>
        <end position="67"/>
    </location>
</feature>
<feature type="transmembrane region" description="Helical" evidence="1">
    <location>
        <begin position="9"/>
        <end position="27"/>
    </location>
</feature>
<sequence length="372" mass="42683">MNRKTLENIFTIVAFLVAAFFIGFASGQIVSYAKEFIVLESVLLNNIFWFAVVFLSIYLVVMIHIIFHEAGHMIGGFITGYRFLYFRIGSTTLVRTDNGFKIRKLTVPGTGGQCIMVPPEMKDGDYPVVIYNLGGGLLNLIVSFISIIIFKTYNLNPAITGLLEIFAIVGIYIGIGNLVPLKVISNDGANIFYLKNDLEERIALHKILNDEEDIINCKEVEETSLNIDEADLSKTFIQGIFINRMEDRFYKMEFEEAKFIDEKLLGKAKMNMTFEFMVKTTLTTIYLIEGSVERAEELLKDKSLKKYLKNKYVLHVEILNYARNRILEGKDGKKIRKRIEKMEDKYIYPSHMKAAFEIMDKIDEVADRKSIE</sequence>
<dbReference type="RefSeq" id="WP_008902597.1">
    <property type="nucleotide sequence ID" value="NZ_GL397071.1"/>
</dbReference>
<dbReference type="EMBL" id="AEEH01000052">
    <property type="protein sequence ID" value="EFM24554.1"/>
    <property type="molecule type" value="Genomic_DNA"/>
</dbReference>
<keyword evidence="1" id="KW-1133">Transmembrane helix</keyword>
<keyword evidence="1" id="KW-0472">Membrane</keyword>
<dbReference type="AlphaFoldDB" id="E0NNT3"/>
<keyword evidence="3" id="KW-1185">Reference proteome</keyword>
<dbReference type="eggNOG" id="COG1994">
    <property type="taxonomic scope" value="Bacteria"/>
</dbReference>
<feature type="transmembrane region" description="Helical" evidence="1">
    <location>
        <begin position="155"/>
        <end position="175"/>
    </location>
</feature>
<evidence type="ECO:0000313" key="3">
    <source>
        <dbReference type="Proteomes" id="UP000003280"/>
    </source>
</evidence>
<accession>E0NNT3</accession>
<gene>
    <name evidence="2" type="ORF">HMPREF9225_1822</name>
</gene>
<reference evidence="2 3" key="1">
    <citation type="submission" date="2010-07" db="EMBL/GenBank/DDBJ databases">
        <authorList>
            <person name="Muzny D."/>
            <person name="Qin X."/>
            <person name="Deng J."/>
            <person name="Jiang H."/>
            <person name="Liu Y."/>
            <person name="Qu J."/>
            <person name="Song X.-Z."/>
            <person name="Zhang L."/>
            <person name="Thornton R."/>
            <person name="Coyle M."/>
            <person name="Francisco L."/>
            <person name="Jackson L."/>
            <person name="Javaid M."/>
            <person name="Korchina V."/>
            <person name="Kovar C."/>
            <person name="Mata R."/>
            <person name="Mathew T."/>
            <person name="Ngo R."/>
            <person name="Nguyen L."/>
            <person name="Nguyen N."/>
            <person name="Okwuonu G."/>
            <person name="Ongeri F."/>
            <person name="Pham C."/>
            <person name="Simmons D."/>
            <person name="Wilczek-Boney K."/>
            <person name="Hale W."/>
            <person name="Jakkamsetti A."/>
            <person name="Pham P."/>
            <person name="Ruth R."/>
            <person name="San Lucas F."/>
            <person name="Warren J."/>
            <person name="Zhang J."/>
            <person name="Zhao Z."/>
            <person name="Zhou C."/>
            <person name="Zhu D."/>
            <person name="Lee S."/>
            <person name="Bess C."/>
            <person name="Blankenburg K."/>
            <person name="Forbes L."/>
            <person name="Fu Q."/>
            <person name="Gubbala S."/>
            <person name="Hirani K."/>
            <person name="Jayaseelan J.C."/>
            <person name="Lara F."/>
            <person name="Munidasa M."/>
            <person name="Palculict T."/>
            <person name="Patil S."/>
            <person name="Pu L.-L."/>
            <person name="Saada N."/>
            <person name="Tang L."/>
            <person name="Weissenberger G."/>
            <person name="Zhu Y."/>
            <person name="Hemphill L."/>
            <person name="Shang Y."/>
            <person name="Youmans B."/>
            <person name="Ayvaz T."/>
            <person name="Ross M."/>
            <person name="Santibanez J."/>
            <person name="Aqrawi P."/>
            <person name="Gross S."/>
            <person name="Joshi V."/>
            <person name="Fowler G."/>
            <person name="Nazareth L."/>
            <person name="Reid J."/>
            <person name="Worley K."/>
            <person name="Petrosino J."/>
            <person name="Highlander S."/>
            <person name="Gibbs R."/>
        </authorList>
    </citation>
    <scope>NUCLEOTIDE SEQUENCE [LARGE SCALE GENOMIC DNA]</scope>
    <source>
        <strain evidence="2 3">ATCC BAA-1640</strain>
    </source>
</reference>